<dbReference type="PANTHER" id="PTHR12586:SF1">
    <property type="entry name" value="CDP-DIACYLGLYCEROL--GLYCEROL-3-PHOSPHATE 3-PHOSPHATIDYLTRANSFERASE, MITOCHONDRIAL"/>
    <property type="match status" value="1"/>
</dbReference>
<keyword evidence="3 9" id="KW-0808">Transferase</keyword>
<gene>
    <name evidence="9" type="primary">pssA</name>
    <name evidence="9" type="ORF">HQN60_15160</name>
</gene>
<feature type="domain" description="PLD phosphodiesterase" evidence="8">
    <location>
        <begin position="128"/>
        <end position="154"/>
    </location>
</feature>
<keyword evidence="10" id="KW-1185">Reference proteome</keyword>
<dbReference type="EC" id="2.7.8.8" evidence="9"/>
<evidence type="ECO:0000256" key="5">
    <source>
        <dbReference type="ARBA" id="ARBA00023098"/>
    </source>
</evidence>
<evidence type="ECO:0000256" key="1">
    <source>
        <dbReference type="ARBA" id="ARBA00010682"/>
    </source>
</evidence>
<dbReference type="GO" id="GO:0005829">
    <property type="term" value="C:cytosol"/>
    <property type="evidence" value="ECO:0007669"/>
    <property type="project" value="TreeGrafter"/>
</dbReference>
<dbReference type="AlphaFoldDB" id="A0A6M8T2M5"/>
<dbReference type="InterPro" id="IPR016270">
    <property type="entry name" value="PGS1"/>
</dbReference>
<keyword evidence="7" id="KW-1208">Phospholipid metabolism</keyword>
<dbReference type="Pfam" id="PF13091">
    <property type="entry name" value="PLDc_2"/>
    <property type="match status" value="2"/>
</dbReference>
<dbReference type="Gene3D" id="3.30.870.10">
    <property type="entry name" value="Endonuclease Chain A"/>
    <property type="match status" value="2"/>
</dbReference>
<keyword evidence="6" id="KW-0594">Phospholipid biosynthesis</keyword>
<accession>A0A6M8T2M5</accession>
<dbReference type="KEGG" id="dee:HQN60_15160"/>
<evidence type="ECO:0000256" key="4">
    <source>
        <dbReference type="ARBA" id="ARBA00022737"/>
    </source>
</evidence>
<sequence>MLFESPRAFLSALPRFAQSAHAFEALASSAQFREQLLEHIAKAQRRIYIAALYLQNDAAGDLILSALYAAKARQPQLEIAVFVDWHRAQRGLIGAKAESGNAAWYQQRAQQHHLEVPIYGVPVQSRELLGVLHLKGFVIDDKVIYSGASLNNVYLHVGDRYRYDRYHVLHNPALAESMVHFFQTALLSQTAVHRLDRPNIPSTKAIRGEIRHFRQHLKAARYSLQGSSNTETGLAITPWVGVGQRNPLNRLILKLISASERKIVICTPYFNLPRSVTKALNSLIKKGVQIDLIIGDKTANDFYIPPSEPFKTIGALPYLYEANLRRFAKVQQKAMQAGQLNILLWHDIGHSFHLKGIWVDDDYQLLTGNNLNPRAFNLDLENALLIHDPQGELSTSKAAELQQIRQHTRRIASYTELETLADYPEKVKKLLTRLSRIRVDRLLSRFL</sequence>
<evidence type="ECO:0000313" key="9">
    <source>
        <dbReference type="EMBL" id="QKJ68237.1"/>
    </source>
</evidence>
<dbReference type="GO" id="GO:0032049">
    <property type="term" value="P:cardiolipin biosynthetic process"/>
    <property type="evidence" value="ECO:0007669"/>
    <property type="project" value="InterPro"/>
</dbReference>
<keyword evidence="4" id="KW-0677">Repeat</keyword>
<protein>
    <submittedName>
        <fullName evidence="9">CDP-diacylglycerol--serine O-phosphatidyltransferase</fullName>
        <ecNumber evidence="9">2.7.8.8</ecNumber>
    </submittedName>
</protein>
<dbReference type="SMART" id="SM00155">
    <property type="entry name" value="PLDc"/>
    <property type="match status" value="2"/>
</dbReference>
<proteinExistence type="inferred from homology"/>
<evidence type="ECO:0000256" key="2">
    <source>
        <dbReference type="ARBA" id="ARBA00022516"/>
    </source>
</evidence>
<dbReference type="PIRSF" id="PIRSF000850">
    <property type="entry name" value="Phospholipase_D_PSS"/>
    <property type="match status" value="1"/>
</dbReference>
<dbReference type="EMBL" id="CP054143">
    <property type="protein sequence ID" value="QKJ68237.1"/>
    <property type="molecule type" value="Genomic_DNA"/>
</dbReference>
<dbReference type="PROSITE" id="PS50035">
    <property type="entry name" value="PLD"/>
    <property type="match status" value="1"/>
</dbReference>
<evidence type="ECO:0000313" key="10">
    <source>
        <dbReference type="Proteomes" id="UP000504844"/>
    </source>
</evidence>
<name>A0A6M8T2M5_9NEIS</name>
<dbReference type="CDD" id="cd09134">
    <property type="entry name" value="PLDc_PSS_G_neg_1"/>
    <property type="match status" value="1"/>
</dbReference>
<keyword evidence="2" id="KW-0444">Lipid biosynthesis</keyword>
<evidence type="ECO:0000256" key="7">
    <source>
        <dbReference type="ARBA" id="ARBA00023264"/>
    </source>
</evidence>
<reference evidence="9 10" key="1">
    <citation type="submission" date="2020-05" db="EMBL/GenBank/DDBJ databases">
        <title>Complete genome sequence of Deefgea sp. D17.</title>
        <authorList>
            <person name="Bae J.-W."/>
            <person name="Han J.E."/>
        </authorList>
    </citation>
    <scope>NUCLEOTIDE SEQUENCE [LARGE SCALE GENOMIC DNA]</scope>
    <source>
        <strain evidence="9 10">D17</strain>
    </source>
</reference>
<dbReference type="SUPFAM" id="SSF56024">
    <property type="entry name" value="Phospholipase D/nuclease"/>
    <property type="match status" value="2"/>
</dbReference>
<dbReference type="NCBIfam" id="NF006946">
    <property type="entry name" value="PRK09428.1"/>
    <property type="match status" value="1"/>
</dbReference>
<dbReference type="InterPro" id="IPR001736">
    <property type="entry name" value="PLipase_D/transphosphatidylase"/>
</dbReference>
<dbReference type="GO" id="GO:0003882">
    <property type="term" value="F:CDP-diacylglycerol-serine O-phosphatidyltransferase activity"/>
    <property type="evidence" value="ECO:0007669"/>
    <property type="project" value="UniProtKB-EC"/>
</dbReference>
<evidence type="ECO:0000256" key="6">
    <source>
        <dbReference type="ARBA" id="ARBA00023209"/>
    </source>
</evidence>
<dbReference type="InterPro" id="IPR025202">
    <property type="entry name" value="PLD-like_dom"/>
</dbReference>
<evidence type="ECO:0000256" key="3">
    <source>
        <dbReference type="ARBA" id="ARBA00022679"/>
    </source>
</evidence>
<dbReference type="PANTHER" id="PTHR12586">
    <property type="entry name" value="CDP-DIACYLGLYCEROL--SERINE O-PHOSPHATIDYLTRANSFERASE"/>
    <property type="match status" value="1"/>
</dbReference>
<comment type="similarity">
    <text evidence="1">Belongs to the CDP-alcohol phosphatidyltransferase class-II family.</text>
</comment>
<dbReference type="CDD" id="cd09136">
    <property type="entry name" value="PLDc_PSS_G_neg_2"/>
    <property type="match status" value="1"/>
</dbReference>
<evidence type="ECO:0000259" key="8">
    <source>
        <dbReference type="PROSITE" id="PS50035"/>
    </source>
</evidence>
<organism evidence="9 10">
    <name type="scientific">Deefgea piscis</name>
    <dbReference type="NCBI Taxonomy" id="2739061"/>
    <lineage>
        <taxon>Bacteria</taxon>
        <taxon>Pseudomonadati</taxon>
        <taxon>Pseudomonadota</taxon>
        <taxon>Betaproteobacteria</taxon>
        <taxon>Neisseriales</taxon>
        <taxon>Chitinibacteraceae</taxon>
        <taxon>Deefgea</taxon>
    </lineage>
</organism>
<dbReference type="GO" id="GO:0008444">
    <property type="term" value="F:CDP-diacylglycerol-glycerol-3-phosphate 3-phosphatidyltransferase activity"/>
    <property type="evidence" value="ECO:0007669"/>
    <property type="project" value="InterPro"/>
</dbReference>
<dbReference type="Proteomes" id="UP000504844">
    <property type="component" value="Chromosome"/>
</dbReference>
<keyword evidence="5" id="KW-0443">Lipid metabolism</keyword>